<organism evidence="2 3">
    <name type="scientific">Microvirga mediterraneensis</name>
    <dbReference type="NCBI Taxonomy" id="2754695"/>
    <lineage>
        <taxon>Bacteria</taxon>
        <taxon>Pseudomonadati</taxon>
        <taxon>Pseudomonadota</taxon>
        <taxon>Alphaproteobacteria</taxon>
        <taxon>Hyphomicrobiales</taxon>
        <taxon>Methylobacteriaceae</taxon>
        <taxon>Microvirga</taxon>
    </lineage>
</organism>
<dbReference type="GO" id="GO:0004252">
    <property type="term" value="F:serine-type endopeptidase activity"/>
    <property type="evidence" value="ECO:0007669"/>
    <property type="project" value="InterPro"/>
</dbReference>
<dbReference type="InterPro" id="IPR001254">
    <property type="entry name" value="Trypsin_dom"/>
</dbReference>
<evidence type="ECO:0000259" key="1">
    <source>
        <dbReference type="Pfam" id="PF00089"/>
    </source>
</evidence>
<feature type="domain" description="Peptidase S1" evidence="1">
    <location>
        <begin position="64"/>
        <end position="113"/>
    </location>
</feature>
<dbReference type="Proteomes" id="UP000572984">
    <property type="component" value="Unassembled WGS sequence"/>
</dbReference>
<sequence length="145" mass="15905">MLAARERRRIGRYLVAWLMATALAWPIGRAHAVEGDVLARANDQLARSTVAVGTLLVPDGSVRLSHCSSVLIAPDLVLTAAHCIRDNPVRVVVSFYDGSRRLPSTHRIAAATCRSFEPGRFTSRDVADMLTEISLASRSCAWKHR</sequence>
<protein>
    <submittedName>
        <fullName evidence="2">Trypsin-like serine protease</fullName>
    </submittedName>
</protein>
<gene>
    <name evidence="2" type="ORF">H0S73_22935</name>
</gene>
<comment type="caution">
    <text evidence="2">The sequence shown here is derived from an EMBL/GenBank/DDBJ whole genome shotgun (WGS) entry which is preliminary data.</text>
</comment>
<dbReference type="AlphaFoldDB" id="A0A838BTU1"/>
<name>A0A838BTU1_9HYPH</name>
<dbReference type="InterPro" id="IPR009003">
    <property type="entry name" value="Peptidase_S1_PA"/>
</dbReference>
<dbReference type="EMBL" id="JACDXJ010000002">
    <property type="protein sequence ID" value="MBA1158957.1"/>
    <property type="molecule type" value="Genomic_DNA"/>
</dbReference>
<dbReference type="InterPro" id="IPR043504">
    <property type="entry name" value="Peptidase_S1_PA_chymotrypsin"/>
</dbReference>
<evidence type="ECO:0000313" key="2">
    <source>
        <dbReference type="EMBL" id="MBA1158957.1"/>
    </source>
</evidence>
<keyword evidence="3" id="KW-1185">Reference proteome</keyword>
<proteinExistence type="predicted"/>
<keyword evidence="2" id="KW-0645">Protease</keyword>
<evidence type="ECO:0000313" key="3">
    <source>
        <dbReference type="Proteomes" id="UP000572984"/>
    </source>
</evidence>
<dbReference type="SUPFAM" id="SSF50494">
    <property type="entry name" value="Trypsin-like serine proteases"/>
    <property type="match status" value="1"/>
</dbReference>
<dbReference type="GO" id="GO:0006508">
    <property type="term" value="P:proteolysis"/>
    <property type="evidence" value="ECO:0007669"/>
    <property type="project" value="UniProtKB-KW"/>
</dbReference>
<keyword evidence="2" id="KW-0378">Hydrolase</keyword>
<dbReference type="Pfam" id="PF00089">
    <property type="entry name" value="Trypsin"/>
    <property type="match status" value="1"/>
</dbReference>
<reference evidence="2 3" key="1">
    <citation type="submission" date="2020-07" db="EMBL/GenBank/DDBJ databases">
        <title>Draft genome and description of Microvirga mediterraneensis Marseille-Q2068 sp. nov.</title>
        <authorList>
            <person name="Boxberger M."/>
        </authorList>
    </citation>
    <scope>NUCLEOTIDE SEQUENCE [LARGE SCALE GENOMIC DNA]</scope>
    <source>
        <strain evidence="2 3">Marseille-Q2068</strain>
    </source>
</reference>
<dbReference type="Gene3D" id="2.40.10.10">
    <property type="entry name" value="Trypsin-like serine proteases"/>
    <property type="match status" value="1"/>
</dbReference>
<accession>A0A838BTU1</accession>